<sequence length="104" mass="11409">QNSDISLLHDQQSCLFSLLQGIASPAQIPPGTILGLTVGDPRVNLPKKRTKSLPNFEQCEDGEKVRSLMVNGVPAECSQSLIWSSDIRSQVMENKITEQVKNTC</sequence>
<dbReference type="InterPro" id="IPR039182">
    <property type="entry name" value="Pop1"/>
</dbReference>
<feature type="non-terminal residue" evidence="1">
    <location>
        <position position="1"/>
    </location>
</feature>
<comment type="caution">
    <text evidence="1">The sequence shown here is derived from an EMBL/GenBank/DDBJ whole genome shotgun (WGS) entry which is preliminary data.</text>
</comment>
<dbReference type="EMBL" id="CATNWA010016225">
    <property type="protein sequence ID" value="CAI9590953.1"/>
    <property type="molecule type" value="Genomic_DNA"/>
</dbReference>
<dbReference type="PANTHER" id="PTHR22731:SF3">
    <property type="entry name" value="RIBONUCLEASES P_MRP PROTEIN SUBUNIT POP1"/>
    <property type="match status" value="1"/>
</dbReference>
<accession>A0ABN9F1N1</accession>
<gene>
    <name evidence="1" type="ORF">SPARVUS_LOCUS11128430</name>
</gene>
<dbReference type="PANTHER" id="PTHR22731">
    <property type="entry name" value="RIBONUCLEASES P/MRP PROTEIN SUBUNIT POP1"/>
    <property type="match status" value="1"/>
</dbReference>
<organism evidence="1 2">
    <name type="scientific">Staurois parvus</name>
    <dbReference type="NCBI Taxonomy" id="386267"/>
    <lineage>
        <taxon>Eukaryota</taxon>
        <taxon>Metazoa</taxon>
        <taxon>Chordata</taxon>
        <taxon>Craniata</taxon>
        <taxon>Vertebrata</taxon>
        <taxon>Euteleostomi</taxon>
        <taxon>Amphibia</taxon>
        <taxon>Batrachia</taxon>
        <taxon>Anura</taxon>
        <taxon>Neobatrachia</taxon>
        <taxon>Ranoidea</taxon>
        <taxon>Ranidae</taxon>
        <taxon>Staurois</taxon>
    </lineage>
</organism>
<proteinExistence type="predicted"/>
<evidence type="ECO:0000313" key="2">
    <source>
        <dbReference type="Proteomes" id="UP001162483"/>
    </source>
</evidence>
<feature type="non-terminal residue" evidence="1">
    <location>
        <position position="104"/>
    </location>
</feature>
<reference evidence="1" key="1">
    <citation type="submission" date="2023-05" db="EMBL/GenBank/DDBJ databases">
        <authorList>
            <person name="Stuckert A."/>
        </authorList>
    </citation>
    <scope>NUCLEOTIDE SEQUENCE</scope>
</reference>
<evidence type="ECO:0000313" key="1">
    <source>
        <dbReference type="EMBL" id="CAI9590953.1"/>
    </source>
</evidence>
<dbReference type="Proteomes" id="UP001162483">
    <property type="component" value="Unassembled WGS sequence"/>
</dbReference>
<protein>
    <submittedName>
        <fullName evidence="1">Uncharacterized protein</fullName>
    </submittedName>
</protein>
<keyword evidence="2" id="KW-1185">Reference proteome</keyword>
<name>A0ABN9F1N1_9NEOB</name>